<dbReference type="SUPFAM" id="SSF55424">
    <property type="entry name" value="FAD/NAD-linked reductases, dimerisation (C-terminal) domain"/>
    <property type="match status" value="1"/>
</dbReference>
<feature type="domain" description="Pyridine nucleotide-disulphide oxidoreductase dimerisation" evidence="8">
    <location>
        <begin position="348"/>
        <end position="453"/>
    </location>
</feature>
<dbReference type="InterPro" id="IPR023753">
    <property type="entry name" value="FAD/NAD-binding_dom"/>
</dbReference>
<dbReference type="Gene3D" id="3.30.390.30">
    <property type="match status" value="1"/>
</dbReference>
<feature type="binding site" evidence="6">
    <location>
        <position position="314"/>
    </location>
    <ligand>
        <name>FAD</name>
        <dbReference type="ChEBI" id="CHEBI:57692"/>
    </ligand>
</feature>
<reference evidence="10 11" key="1">
    <citation type="submission" date="2019-10" db="EMBL/GenBank/DDBJ databases">
        <title>Georgenia wutianyii sp. nov. and Georgenia yuyongxinii sp. nov. isolated from plateau pika (Ochotona curzoniae) in the Qinghai-Tibet plateau of China.</title>
        <authorList>
            <person name="Tian Z."/>
        </authorList>
    </citation>
    <scope>NUCLEOTIDE SEQUENCE [LARGE SCALE GENOMIC DNA]</scope>
    <source>
        <strain evidence="10 11">JCM 19765</strain>
    </source>
</reference>
<accession>A0A6N7EE93</accession>
<keyword evidence="6" id="KW-0547">Nucleotide-binding</keyword>
<evidence type="ECO:0000256" key="7">
    <source>
        <dbReference type="PIRSR" id="PIRSR000350-4"/>
    </source>
</evidence>
<keyword evidence="3 6" id="KW-0274">FAD</keyword>
<dbReference type="Gene3D" id="3.50.50.60">
    <property type="entry name" value="FAD/NAD(P)-binding domain"/>
    <property type="match status" value="2"/>
</dbReference>
<dbReference type="PANTHER" id="PTHR43014">
    <property type="entry name" value="MERCURIC REDUCTASE"/>
    <property type="match status" value="1"/>
</dbReference>
<dbReference type="InterPro" id="IPR036188">
    <property type="entry name" value="FAD/NAD-bd_sf"/>
</dbReference>
<evidence type="ECO:0000259" key="9">
    <source>
        <dbReference type="Pfam" id="PF07992"/>
    </source>
</evidence>
<dbReference type="FunFam" id="3.30.390.30:FF:000001">
    <property type="entry name" value="Dihydrolipoyl dehydrogenase"/>
    <property type="match status" value="1"/>
</dbReference>
<dbReference type="GO" id="GO:0050660">
    <property type="term" value="F:flavin adenine dinucleotide binding"/>
    <property type="evidence" value="ECO:0007669"/>
    <property type="project" value="TreeGrafter"/>
</dbReference>
<keyword evidence="6" id="KW-0520">NAD</keyword>
<dbReference type="Pfam" id="PF02852">
    <property type="entry name" value="Pyr_redox_dim"/>
    <property type="match status" value="1"/>
</dbReference>
<feature type="domain" description="FAD/NAD(P)-binding" evidence="9">
    <location>
        <begin position="11"/>
        <end position="326"/>
    </location>
</feature>
<dbReference type="RefSeq" id="WP_152194443.1">
    <property type="nucleotide sequence ID" value="NZ_VUKD01000002.1"/>
</dbReference>
<evidence type="ECO:0000256" key="3">
    <source>
        <dbReference type="ARBA" id="ARBA00022827"/>
    </source>
</evidence>
<evidence type="ECO:0000256" key="1">
    <source>
        <dbReference type="ARBA" id="ARBA00007532"/>
    </source>
</evidence>
<keyword evidence="2" id="KW-0285">Flavoprotein</keyword>
<evidence type="ECO:0000256" key="5">
    <source>
        <dbReference type="PIRSR" id="PIRSR000350-2"/>
    </source>
</evidence>
<comment type="cofactor">
    <cofactor evidence="6">
        <name>FAD</name>
        <dbReference type="ChEBI" id="CHEBI:57692"/>
    </cofactor>
    <text evidence="6">Binds 1 FAD per subunit.</text>
</comment>
<dbReference type="SUPFAM" id="SSF51905">
    <property type="entry name" value="FAD/NAD(P)-binding domain"/>
    <property type="match status" value="1"/>
</dbReference>
<dbReference type="OrthoDB" id="9800167at2"/>
<gene>
    <name evidence="10" type="ORF">GB881_05075</name>
</gene>
<feature type="binding site" evidence="6">
    <location>
        <position position="273"/>
    </location>
    <ligand>
        <name>NAD(+)</name>
        <dbReference type="ChEBI" id="CHEBI:57540"/>
    </ligand>
</feature>
<evidence type="ECO:0000259" key="8">
    <source>
        <dbReference type="Pfam" id="PF02852"/>
    </source>
</evidence>
<keyword evidence="4" id="KW-0560">Oxidoreductase</keyword>
<feature type="disulfide bond" description="Redox-active" evidence="7">
    <location>
        <begin position="46"/>
        <end position="51"/>
    </location>
</feature>
<dbReference type="PIRSF" id="PIRSF000350">
    <property type="entry name" value="Mercury_reductase_MerA"/>
    <property type="match status" value="1"/>
</dbReference>
<feature type="binding site" evidence="6">
    <location>
        <begin position="184"/>
        <end position="191"/>
    </location>
    <ligand>
        <name>NAD(+)</name>
        <dbReference type="ChEBI" id="CHEBI:57540"/>
    </ligand>
</feature>
<dbReference type="InterPro" id="IPR004099">
    <property type="entry name" value="Pyr_nucl-diS_OxRdtase_dimer"/>
</dbReference>
<comment type="caution">
    <text evidence="10">The sequence shown here is derived from an EMBL/GenBank/DDBJ whole genome shotgun (WGS) entry which is preliminary data.</text>
</comment>
<evidence type="ECO:0000313" key="11">
    <source>
        <dbReference type="Proteomes" id="UP000437709"/>
    </source>
</evidence>
<dbReference type="PRINTS" id="PR00368">
    <property type="entry name" value="FADPNR"/>
</dbReference>
<organism evidence="10 11">
    <name type="scientific">Georgenia subflava</name>
    <dbReference type="NCBI Taxonomy" id="1622177"/>
    <lineage>
        <taxon>Bacteria</taxon>
        <taxon>Bacillati</taxon>
        <taxon>Actinomycetota</taxon>
        <taxon>Actinomycetes</taxon>
        <taxon>Micrococcales</taxon>
        <taxon>Bogoriellaceae</taxon>
        <taxon>Georgenia</taxon>
    </lineage>
</organism>
<keyword evidence="11" id="KW-1185">Reference proteome</keyword>
<dbReference type="InterPro" id="IPR016156">
    <property type="entry name" value="FAD/NAD-linked_Rdtase_dimer_sf"/>
</dbReference>
<protein>
    <submittedName>
        <fullName evidence="10">Mercuric reductase</fullName>
    </submittedName>
</protein>
<proteinExistence type="inferred from homology"/>
<feature type="binding site" evidence="6">
    <location>
        <position position="55"/>
    </location>
    <ligand>
        <name>FAD</name>
        <dbReference type="ChEBI" id="CHEBI:57692"/>
    </ligand>
</feature>
<dbReference type="EMBL" id="WHPC01000011">
    <property type="protein sequence ID" value="MPV36429.1"/>
    <property type="molecule type" value="Genomic_DNA"/>
</dbReference>
<dbReference type="Proteomes" id="UP000437709">
    <property type="component" value="Unassembled WGS sequence"/>
</dbReference>
<dbReference type="InterPro" id="IPR001100">
    <property type="entry name" value="Pyr_nuc-diS_OxRdtase"/>
</dbReference>
<evidence type="ECO:0000256" key="2">
    <source>
        <dbReference type="ARBA" id="ARBA00022630"/>
    </source>
</evidence>
<dbReference type="PANTHER" id="PTHR43014:SF2">
    <property type="entry name" value="MERCURIC REDUCTASE"/>
    <property type="match status" value="1"/>
</dbReference>
<dbReference type="GO" id="GO:0003955">
    <property type="term" value="F:NAD(P)H dehydrogenase (quinone) activity"/>
    <property type="evidence" value="ECO:0007669"/>
    <property type="project" value="TreeGrafter"/>
</dbReference>
<sequence length="461" mass="48626">MSAIETEDVELLVIGGGKAGKSLAMDRAKAGWDVAMVERDKIGGTCINVACIPTKALVGSARTLLTARGAAEMGVDLPGEPTISLERLREHKESVVGGMVDAHKKLFADSGMDFVLGTARFVAERTVEVSTDGGKRRLRGRDVVVNTGTAPAEPDLPGLADADVWNSETILHLERLPESLLVLGGGYVGCEFASMFAVFGTRVTVLQGRDQVLPREDPDVAGEVAEVLRRQGVELRLGARASAVRREPGHGAVVVTLDDGSEVRGAELLVATGRRPVTADLGLAVAGVELDDRGFVVVDERLRTGADHVWAVGDVAGSPQFTHASWNDFRVLRANLTGGDAVTVGRLVPYAVYTTPELARVGLSETEAREHGYDVKVATLPLAAIPRAKTLHDTTGMWKAVVDAATDRILGVALLGHGSGEVVAAVQMAMLGGLTYQQVRDAVITHPSMGEGLNLLFDALG</sequence>
<evidence type="ECO:0000256" key="6">
    <source>
        <dbReference type="PIRSR" id="PIRSR000350-3"/>
    </source>
</evidence>
<dbReference type="Pfam" id="PF07992">
    <property type="entry name" value="Pyr_redox_2"/>
    <property type="match status" value="1"/>
</dbReference>
<dbReference type="PRINTS" id="PR00411">
    <property type="entry name" value="PNDRDTASEI"/>
</dbReference>
<comment type="similarity">
    <text evidence="1">Belongs to the class-I pyridine nucleotide-disulfide oxidoreductase family.</text>
</comment>
<feature type="active site" description="Proton acceptor" evidence="5">
    <location>
        <position position="446"/>
    </location>
</feature>
<dbReference type="AlphaFoldDB" id="A0A6N7EE93"/>
<name>A0A6N7EE93_9MICO</name>
<evidence type="ECO:0000313" key="10">
    <source>
        <dbReference type="EMBL" id="MPV36429.1"/>
    </source>
</evidence>
<evidence type="ECO:0000256" key="4">
    <source>
        <dbReference type="ARBA" id="ARBA00023002"/>
    </source>
</evidence>